<evidence type="ECO:0000256" key="10">
    <source>
        <dbReference type="SAM" id="SignalP"/>
    </source>
</evidence>
<keyword evidence="5" id="KW-0067">ATP-binding</keyword>
<dbReference type="InterPro" id="IPR017871">
    <property type="entry name" value="ABC_transporter-like_CS"/>
</dbReference>
<feature type="transmembrane region" description="Helical" evidence="9">
    <location>
        <begin position="781"/>
        <end position="800"/>
    </location>
</feature>
<feature type="transmembrane region" description="Helical" evidence="9">
    <location>
        <begin position="821"/>
        <end position="841"/>
    </location>
</feature>
<dbReference type="PROSITE" id="PS00211">
    <property type="entry name" value="ABC_TRANSPORTER_1"/>
    <property type="match status" value="1"/>
</dbReference>
<dbReference type="PANTHER" id="PTHR48041">
    <property type="entry name" value="ABC TRANSPORTER G FAMILY MEMBER 28"/>
    <property type="match status" value="1"/>
</dbReference>
<feature type="domain" description="EGF-like" evidence="11">
    <location>
        <begin position="46"/>
        <end position="77"/>
    </location>
</feature>
<evidence type="ECO:0000256" key="9">
    <source>
        <dbReference type="SAM" id="Phobius"/>
    </source>
</evidence>
<dbReference type="Pfam" id="PF00005">
    <property type="entry name" value="ABC_tran"/>
    <property type="match status" value="1"/>
</dbReference>
<keyword evidence="4" id="KW-0547">Nucleotide-binding</keyword>
<name>A0A1Y2CPP1_9FUNG</name>
<evidence type="ECO:0000256" key="6">
    <source>
        <dbReference type="ARBA" id="ARBA00022989"/>
    </source>
</evidence>
<keyword evidence="10" id="KW-0732">Signal</keyword>
<dbReference type="InterPro" id="IPR003439">
    <property type="entry name" value="ABC_transporter-like_ATP-bd"/>
</dbReference>
<dbReference type="SMART" id="SM00382">
    <property type="entry name" value="AAA"/>
    <property type="match status" value="1"/>
</dbReference>
<protein>
    <recommendedName>
        <fullName evidence="15">ABC transporter domain-containing protein</fullName>
    </recommendedName>
</protein>
<comment type="subcellular location">
    <subcellularLocation>
        <location evidence="1">Membrane</location>
        <topology evidence="1">Multi-pass membrane protein</topology>
    </subcellularLocation>
</comment>
<dbReference type="InterPro" id="IPR013525">
    <property type="entry name" value="ABC2_TM"/>
</dbReference>
<feature type="disulfide bond" evidence="8">
    <location>
        <begin position="67"/>
        <end position="76"/>
    </location>
</feature>
<comment type="caution">
    <text evidence="8">Lacks conserved residue(s) required for the propagation of feature annotation.</text>
</comment>
<feature type="domain" description="ABC transporter" evidence="12">
    <location>
        <begin position="343"/>
        <end position="585"/>
    </location>
</feature>
<dbReference type="AlphaFoldDB" id="A0A1Y2CPP1"/>
<feature type="transmembrane region" description="Helical" evidence="9">
    <location>
        <begin position="679"/>
        <end position="700"/>
    </location>
</feature>
<dbReference type="EMBL" id="MCGO01000010">
    <property type="protein sequence ID" value="ORY48998.1"/>
    <property type="molecule type" value="Genomic_DNA"/>
</dbReference>
<feature type="transmembrane region" description="Helical" evidence="9">
    <location>
        <begin position="712"/>
        <end position="735"/>
    </location>
</feature>
<feature type="transmembrane region" description="Helical" evidence="9">
    <location>
        <begin position="300"/>
        <end position="324"/>
    </location>
</feature>
<dbReference type="GO" id="GO:0016020">
    <property type="term" value="C:membrane"/>
    <property type="evidence" value="ECO:0007669"/>
    <property type="project" value="UniProtKB-SubCell"/>
</dbReference>
<accession>A0A1Y2CPP1</accession>
<dbReference type="Pfam" id="PF01061">
    <property type="entry name" value="ABC2_membrane"/>
    <property type="match status" value="1"/>
</dbReference>
<dbReference type="InterPro" id="IPR003593">
    <property type="entry name" value="AAA+_ATPase"/>
</dbReference>
<feature type="chain" id="PRO_5012598565" description="ABC transporter domain-containing protein" evidence="10">
    <location>
        <begin position="21"/>
        <end position="887"/>
    </location>
</feature>
<dbReference type="Gene3D" id="3.40.50.300">
    <property type="entry name" value="P-loop containing nucleotide triphosphate hydrolases"/>
    <property type="match status" value="1"/>
</dbReference>
<evidence type="ECO:0000313" key="14">
    <source>
        <dbReference type="Proteomes" id="UP000193642"/>
    </source>
</evidence>
<dbReference type="GO" id="GO:0016887">
    <property type="term" value="F:ATP hydrolysis activity"/>
    <property type="evidence" value="ECO:0007669"/>
    <property type="project" value="InterPro"/>
</dbReference>
<dbReference type="PROSITE" id="PS01186">
    <property type="entry name" value="EGF_2"/>
    <property type="match status" value="1"/>
</dbReference>
<proteinExistence type="predicted"/>
<dbReference type="PROSITE" id="PS50026">
    <property type="entry name" value="EGF_3"/>
    <property type="match status" value="1"/>
</dbReference>
<dbReference type="GO" id="GO:0005524">
    <property type="term" value="F:ATP binding"/>
    <property type="evidence" value="ECO:0007669"/>
    <property type="project" value="UniProtKB-KW"/>
</dbReference>
<evidence type="ECO:0000259" key="11">
    <source>
        <dbReference type="PROSITE" id="PS50026"/>
    </source>
</evidence>
<feature type="transmembrane region" description="Helical" evidence="9">
    <location>
        <begin position="756"/>
        <end position="775"/>
    </location>
</feature>
<evidence type="ECO:0000256" key="2">
    <source>
        <dbReference type="ARBA" id="ARBA00022448"/>
    </source>
</evidence>
<dbReference type="InterPro" id="IPR000742">
    <property type="entry name" value="EGF"/>
</dbReference>
<organism evidence="13 14">
    <name type="scientific">Rhizoclosmatium globosum</name>
    <dbReference type="NCBI Taxonomy" id="329046"/>
    <lineage>
        <taxon>Eukaryota</taxon>
        <taxon>Fungi</taxon>
        <taxon>Fungi incertae sedis</taxon>
        <taxon>Chytridiomycota</taxon>
        <taxon>Chytridiomycota incertae sedis</taxon>
        <taxon>Chytridiomycetes</taxon>
        <taxon>Chytridiales</taxon>
        <taxon>Chytriomycetaceae</taxon>
        <taxon>Rhizoclosmatium</taxon>
    </lineage>
</organism>
<keyword evidence="7 9" id="KW-0472">Membrane</keyword>
<evidence type="ECO:0000256" key="7">
    <source>
        <dbReference type="ARBA" id="ARBA00023136"/>
    </source>
</evidence>
<feature type="signal peptide" evidence="10">
    <location>
        <begin position="1"/>
        <end position="20"/>
    </location>
</feature>
<evidence type="ECO:0000256" key="1">
    <source>
        <dbReference type="ARBA" id="ARBA00004141"/>
    </source>
</evidence>
<dbReference type="InterPro" id="IPR027417">
    <property type="entry name" value="P-loop_NTPase"/>
</dbReference>
<dbReference type="Gene3D" id="2.10.25.10">
    <property type="entry name" value="Laminin"/>
    <property type="match status" value="1"/>
</dbReference>
<evidence type="ECO:0000256" key="4">
    <source>
        <dbReference type="ARBA" id="ARBA00022741"/>
    </source>
</evidence>
<keyword evidence="8" id="KW-0245">EGF-like domain</keyword>
<evidence type="ECO:0000313" key="13">
    <source>
        <dbReference type="EMBL" id="ORY48998.1"/>
    </source>
</evidence>
<dbReference type="PANTHER" id="PTHR48041:SF2">
    <property type="entry name" value="ATP-DEPENDENT PERMEASE-RELATED"/>
    <property type="match status" value="1"/>
</dbReference>
<dbReference type="STRING" id="329046.A0A1Y2CPP1"/>
<feature type="transmembrane region" description="Helical" evidence="9">
    <location>
        <begin position="861"/>
        <end position="881"/>
    </location>
</feature>
<keyword evidence="2" id="KW-0813">Transport</keyword>
<keyword evidence="3 9" id="KW-0812">Transmembrane</keyword>
<keyword evidence="8" id="KW-1015">Disulfide bond</keyword>
<evidence type="ECO:0008006" key="15">
    <source>
        <dbReference type="Google" id="ProtNLM"/>
    </source>
</evidence>
<evidence type="ECO:0000256" key="3">
    <source>
        <dbReference type="ARBA" id="ARBA00022692"/>
    </source>
</evidence>
<sequence length="887" mass="94219">MQQLFVGSILASAAAVGVLGQTSTSPPSAIMTGTATAGASVNGTCFDCRSMGCQNYGSCSSQGLCTCPVGYGGRDCLTPLCGSILAANADRPSLPSGKDNLCACDKGFSGPTCSICSDDSVCPQATSSGISVTVNQVCNKSPVVWTEQNSYCVLNSPVLQVLYKGTSNILLSRNSSHMFGSLWYNNVEQFMCSLTDCRQEIVNGVYTNTCNSGSCNCAGNSAFCGGPGVVFNIKDSLAGAGGQTVFTCTTNGTNCNLYFEFLKSLFPQGLQLDNCAFGECAYSSKNPFLINSDKKALSPAGIAGVVIGSIVIAGALIVFIWSFLYQIRAKKEPVPPASKGVEIEFKDISYTLPSGQVLLSNITSSARAGQLTAIMGPSGAGKSTLLDILAGKDKRGKITGSLTFDGVPFNSKDSSNNKVAYVDQDDLLLPSLTVRETLLFSAQLRLPESMPLKEKQDRVDQVLETLGLSHVANSRVGGFGMRGISGGERRRVSIGVELVTSPGILFLDEPTSGLDSYNAHAVVEALHNLAHVHNKTVVITVHQPRSDMFGMFDQVLVLAVGSTLYSGAGSNTAAYLRERGTPCPEGYNIADYLLDLAMEFQRIVGAFLINIGANKGQLRKRLNAGKADQTSGAVAEVAGSRVPLLLSSSRPASGVRVGFLTQVTVMIGRSMKHLIRTPSLLVGHLAIAIIMGVFVGGVYYKSDSSISGVQNRLGSLFFVLSLVGFSSLSAIGSLAQERSLFIRERSNGYYGSMPYYISKFVALMGLTCISLGVAMSDVGTATLVGAILILFKMLFAGLIISQAIRWIQYISFFRYPYEGMVVNDLALLQITDVFDGTVVNLPAALILEKFGFNLDNYGQDLLITIVLFVALVAVTGILIDVRLRERR</sequence>
<gene>
    <name evidence="13" type="ORF">BCR33DRAFT_714077</name>
</gene>
<dbReference type="PROSITE" id="PS00022">
    <property type="entry name" value="EGF_1"/>
    <property type="match status" value="1"/>
</dbReference>
<comment type="caution">
    <text evidence="13">The sequence shown here is derived from an EMBL/GenBank/DDBJ whole genome shotgun (WGS) entry which is preliminary data.</text>
</comment>
<keyword evidence="14" id="KW-1185">Reference proteome</keyword>
<dbReference type="SUPFAM" id="SSF52540">
    <property type="entry name" value="P-loop containing nucleoside triphosphate hydrolases"/>
    <property type="match status" value="1"/>
</dbReference>
<dbReference type="GO" id="GO:0140359">
    <property type="term" value="F:ABC-type transporter activity"/>
    <property type="evidence" value="ECO:0007669"/>
    <property type="project" value="InterPro"/>
</dbReference>
<dbReference type="OrthoDB" id="66620at2759"/>
<dbReference type="PROSITE" id="PS50893">
    <property type="entry name" value="ABC_TRANSPORTER_2"/>
    <property type="match status" value="1"/>
</dbReference>
<dbReference type="InterPro" id="IPR050352">
    <property type="entry name" value="ABCG_transporters"/>
</dbReference>
<keyword evidence="6 9" id="KW-1133">Transmembrane helix</keyword>
<evidence type="ECO:0000256" key="8">
    <source>
        <dbReference type="PROSITE-ProRule" id="PRU00076"/>
    </source>
</evidence>
<evidence type="ECO:0000256" key="5">
    <source>
        <dbReference type="ARBA" id="ARBA00022840"/>
    </source>
</evidence>
<reference evidence="13 14" key="1">
    <citation type="submission" date="2016-07" db="EMBL/GenBank/DDBJ databases">
        <title>Pervasive Adenine N6-methylation of Active Genes in Fungi.</title>
        <authorList>
            <consortium name="DOE Joint Genome Institute"/>
            <person name="Mondo S.J."/>
            <person name="Dannebaum R.O."/>
            <person name="Kuo R.C."/>
            <person name="Labutti K."/>
            <person name="Haridas S."/>
            <person name="Kuo A."/>
            <person name="Salamov A."/>
            <person name="Ahrendt S.R."/>
            <person name="Lipzen A."/>
            <person name="Sullivan W."/>
            <person name="Andreopoulos W.B."/>
            <person name="Clum A."/>
            <person name="Lindquist E."/>
            <person name="Daum C."/>
            <person name="Ramamoorthy G.K."/>
            <person name="Gryganskyi A."/>
            <person name="Culley D."/>
            <person name="Magnuson J.K."/>
            <person name="James T.Y."/>
            <person name="O'Malley M.A."/>
            <person name="Stajich J.E."/>
            <person name="Spatafora J.W."/>
            <person name="Visel A."/>
            <person name="Grigoriev I.V."/>
        </authorList>
    </citation>
    <scope>NUCLEOTIDE SEQUENCE [LARGE SCALE GENOMIC DNA]</scope>
    <source>
        <strain evidence="13 14">JEL800</strain>
    </source>
</reference>
<evidence type="ECO:0000259" key="12">
    <source>
        <dbReference type="PROSITE" id="PS50893"/>
    </source>
</evidence>
<dbReference type="Proteomes" id="UP000193642">
    <property type="component" value="Unassembled WGS sequence"/>
</dbReference>